<accession>A0A1Y2I3C8</accession>
<dbReference type="Gene3D" id="1.25.40.10">
    <property type="entry name" value="Tetratricopeptide repeat domain"/>
    <property type="match status" value="1"/>
</dbReference>
<dbReference type="SUPFAM" id="SSF48452">
    <property type="entry name" value="TPR-like"/>
    <property type="match status" value="1"/>
</dbReference>
<organism evidence="2 3">
    <name type="scientific">Catenaria anguillulae PL171</name>
    <dbReference type="NCBI Taxonomy" id="765915"/>
    <lineage>
        <taxon>Eukaryota</taxon>
        <taxon>Fungi</taxon>
        <taxon>Fungi incertae sedis</taxon>
        <taxon>Blastocladiomycota</taxon>
        <taxon>Blastocladiomycetes</taxon>
        <taxon>Blastocladiales</taxon>
        <taxon>Catenariaceae</taxon>
        <taxon>Catenaria</taxon>
    </lineage>
</organism>
<dbReference type="PROSITE" id="PS50005">
    <property type="entry name" value="TPR"/>
    <property type="match status" value="1"/>
</dbReference>
<dbReference type="OrthoDB" id="438641at2759"/>
<evidence type="ECO:0000256" key="1">
    <source>
        <dbReference type="PROSITE-ProRule" id="PRU00339"/>
    </source>
</evidence>
<evidence type="ECO:0000313" key="3">
    <source>
        <dbReference type="Proteomes" id="UP000193411"/>
    </source>
</evidence>
<dbReference type="Proteomes" id="UP000193411">
    <property type="component" value="Unassembled WGS sequence"/>
</dbReference>
<dbReference type="AlphaFoldDB" id="A0A1Y2I3C8"/>
<proteinExistence type="predicted"/>
<dbReference type="SMART" id="SM00028">
    <property type="entry name" value="TPR"/>
    <property type="match status" value="2"/>
</dbReference>
<dbReference type="InterPro" id="IPR011990">
    <property type="entry name" value="TPR-like_helical_dom_sf"/>
</dbReference>
<dbReference type="Pfam" id="PF14559">
    <property type="entry name" value="TPR_19"/>
    <property type="match status" value="1"/>
</dbReference>
<dbReference type="STRING" id="765915.A0A1Y2I3C8"/>
<sequence>MQSNADHLAQTATVDEWLLLRVGALPRNSLGWFRSGVGFYNKKEYARAIECFQKSVELDPQNYNAYQIMARACIAVNRKEEAIAALKQSVNLDNPSDWQLLVELTAYRD</sequence>
<keyword evidence="3" id="KW-1185">Reference proteome</keyword>
<name>A0A1Y2I3C8_9FUNG</name>
<reference evidence="2 3" key="1">
    <citation type="submission" date="2016-07" db="EMBL/GenBank/DDBJ databases">
        <title>Pervasive Adenine N6-methylation of Active Genes in Fungi.</title>
        <authorList>
            <consortium name="DOE Joint Genome Institute"/>
            <person name="Mondo S.J."/>
            <person name="Dannebaum R.O."/>
            <person name="Kuo R.C."/>
            <person name="Labutti K."/>
            <person name="Haridas S."/>
            <person name="Kuo A."/>
            <person name="Salamov A."/>
            <person name="Ahrendt S.R."/>
            <person name="Lipzen A."/>
            <person name="Sullivan W."/>
            <person name="Andreopoulos W.B."/>
            <person name="Clum A."/>
            <person name="Lindquist E."/>
            <person name="Daum C."/>
            <person name="Ramamoorthy G.K."/>
            <person name="Gryganskyi A."/>
            <person name="Culley D."/>
            <person name="Magnuson J.K."/>
            <person name="James T.Y."/>
            <person name="O'Malley M.A."/>
            <person name="Stajich J.E."/>
            <person name="Spatafora J.W."/>
            <person name="Visel A."/>
            <person name="Grigoriev I.V."/>
        </authorList>
    </citation>
    <scope>NUCLEOTIDE SEQUENCE [LARGE SCALE GENOMIC DNA]</scope>
    <source>
        <strain evidence="2 3">PL171</strain>
    </source>
</reference>
<evidence type="ECO:0000313" key="2">
    <source>
        <dbReference type="EMBL" id="ORZ41357.1"/>
    </source>
</evidence>
<comment type="caution">
    <text evidence="2">The sequence shown here is derived from an EMBL/GenBank/DDBJ whole genome shotgun (WGS) entry which is preliminary data.</text>
</comment>
<feature type="repeat" description="TPR" evidence="1">
    <location>
        <begin position="29"/>
        <end position="62"/>
    </location>
</feature>
<dbReference type="EMBL" id="MCFL01000001">
    <property type="protein sequence ID" value="ORZ41357.1"/>
    <property type="molecule type" value="Genomic_DNA"/>
</dbReference>
<feature type="non-terminal residue" evidence="2">
    <location>
        <position position="109"/>
    </location>
</feature>
<gene>
    <name evidence="2" type="ORF">BCR44DRAFT_143060</name>
</gene>
<protein>
    <submittedName>
        <fullName evidence="2">Uncharacterized protein</fullName>
    </submittedName>
</protein>
<dbReference type="InterPro" id="IPR019734">
    <property type="entry name" value="TPR_rpt"/>
</dbReference>
<keyword evidence="1" id="KW-0802">TPR repeat</keyword>